<name>A0AAV6M722_9ROSI</name>
<feature type="region of interest" description="Disordered" evidence="1">
    <location>
        <begin position="89"/>
        <end position="145"/>
    </location>
</feature>
<sequence length="265" mass="28259">MQERSFSCELNRRTAAVGRGWADHICPPTHVATRSCHPYYSLSKLSTVSQHLQGLSGPPRDPAGGQGIGDCHRVSRLVWPPEAREAEKYNLRGQGNDDGESEGVNSNPERLVDDHGGDFPAREQETEHVADPEAREGNGTQEWVGAQDGGIVKTVLYNEIALIEGGGQFVLEGGVKDDEKVEEENGHGDEEKEGNSSIVVRGPVLGGRIDEVEKGNEKTGLEKAEGEEGMELAEGGLVEGGQGGEEGVEIAAAEEGEAEELVEGP</sequence>
<feature type="region of interest" description="Disordered" evidence="1">
    <location>
        <begin position="212"/>
        <end position="231"/>
    </location>
</feature>
<evidence type="ECO:0000313" key="3">
    <source>
        <dbReference type="Proteomes" id="UP000685013"/>
    </source>
</evidence>
<evidence type="ECO:0000256" key="1">
    <source>
        <dbReference type="SAM" id="MobiDB-lite"/>
    </source>
</evidence>
<feature type="compositionally biased region" description="Basic and acidic residues" evidence="1">
    <location>
        <begin position="110"/>
        <end position="136"/>
    </location>
</feature>
<evidence type="ECO:0000313" key="2">
    <source>
        <dbReference type="EMBL" id="KAG6576629.1"/>
    </source>
</evidence>
<gene>
    <name evidence="2" type="ORF">SDJN03_24203</name>
</gene>
<accession>A0AAV6M722</accession>
<comment type="caution">
    <text evidence="2">The sequence shown here is derived from an EMBL/GenBank/DDBJ whole genome shotgun (WGS) entry which is preliminary data.</text>
</comment>
<reference evidence="2 3" key="1">
    <citation type="journal article" date="2021" name="Hortic Res">
        <title>The domestication of Cucurbita argyrosperma as revealed by the genome of its wild relative.</title>
        <authorList>
            <person name="Barrera-Redondo J."/>
            <person name="Sanchez-de la Vega G."/>
            <person name="Aguirre-Liguori J.A."/>
            <person name="Castellanos-Morales G."/>
            <person name="Gutierrez-Guerrero Y.T."/>
            <person name="Aguirre-Dugua X."/>
            <person name="Aguirre-Planter E."/>
            <person name="Tenaillon M.I."/>
            <person name="Lira-Saade R."/>
            <person name="Eguiarte L.E."/>
        </authorList>
    </citation>
    <scope>NUCLEOTIDE SEQUENCE [LARGE SCALE GENOMIC DNA]</scope>
    <source>
        <strain evidence="2">JBR-2021</strain>
    </source>
</reference>
<protein>
    <submittedName>
        <fullName evidence="2">Uncharacterized protein</fullName>
    </submittedName>
</protein>
<proteinExistence type="predicted"/>
<dbReference type="AlphaFoldDB" id="A0AAV6M722"/>
<feature type="non-terminal residue" evidence="2">
    <location>
        <position position="1"/>
    </location>
</feature>
<feature type="compositionally biased region" description="Basic and acidic residues" evidence="1">
    <location>
        <begin position="212"/>
        <end position="226"/>
    </location>
</feature>
<keyword evidence="3" id="KW-1185">Reference proteome</keyword>
<dbReference type="EMBL" id="JAGKQH010000016">
    <property type="protein sequence ID" value="KAG6576629.1"/>
    <property type="molecule type" value="Genomic_DNA"/>
</dbReference>
<organism evidence="2 3">
    <name type="scientific">Cucurbita argyrosperma subsp. sororia</name>
    <dbReference type="NCBI Taxonomy" id="37648"/>
    <lineage>
        <taxon>Eukaryota</taxon>
        <taxon>Viridiplantae</taxon>
        <taxon>Streptophyta</taxon>
        <taxon>Embryophyta</taxon>
        <taxon>Tracheophyta</taxon>
        <taxon>Spermatophyta</taxon>
        <taxon>Magnoliopsida</taxon>
        <taxon>eudicotyledons</taxon>
        <taxon>Gunneridae</taxon>
        <taxon>Pentapetalae</taxon>
        <taxon>rosids</taxon>
        <taxon>fabids</taxon>
        <taxon>Cucurbitales</taxon>
        <taxon>Cucurbitaceae</taxon>
        <taxon>Cucurbiteae</taxon>
        <taxon>Cucurbita</taxon>
    </lineage>
</organism>
<dbReference type="Proteomes" id="UP000685013">
    <property type="component" value="Chromosome 16"/>
</dbReference>